<evidence type="ECO:0000313" key="3">
    <source>
        <dbReference type="Proteomes" id="UP000503222"/>
    </source>
</evidence>
<keyword evidence="1" id="KW-0732">Signal</keyword>
<protein>
    <submittedName>
        <fullName evidence="2">Class I SAM-dependent methyltransferase</fullName>
    </submittedName>
</protein>
<name>A0A6G7YMG4_9SPHN</name>
<gene>
    <name evidence="2" type="ORF">G7077_02395</name>
</gene>
<keyword evidence="3" id="KW-1185">Reference proteome</keyword>
<reference evidence="2 3" key="1">
    <citation type="submission" date="2020-03" db="EMBL/GenBank/DDBJ databases">
        <title>Sphingomonas sp. nov., isolated from fish.</title>
        <authorList>
            <person name="Hyun D.-W."/>
            <person name="Bae J.-W."/>
        </authorList>
    </citation>
    <scope>NUCLEOTIDE SEQUENCE [LARGE SCALE GENOMIC DNA]</scope>
    <source>
        <strain evidence="2 3">HDW15B</strain>
    </source>
</reference>
<dbReference type="GO" id="GO:0008168">
    <property type="term" value="F:methyltransferase activity"/>
    <property type="evidence" value="ECO:0007669"/>
    <property type="project" value="UniProtKB-KW"/>
</dbReference>
<accession>A0A6G7YMG4</accession>
<dbReference type="InterPro" id="IPR029063">
    <property type="entry name" value="SAM-dependent_MTases_sf"/>
</dbReference>
<dbReference type="SUPFAM" id="SSF53335">
    <property type="entry name" value="S-adenosyl-L-methionine-dependent methyltransferases"/>
    <property type="match status" value="1"/>
</dbReference>
<dbReference type="GO" id="GO:0032259">
    <property type="term" value="P:methylation"/>
    <property type="evidence" value="ECO:0007669"/>
    <property type="project" value="UniProtKB-KW"/>
</dbReference>
<keyword evidence="2" id="KW-0489">Methyltransferase</keyword>
<dbReference type="RefSeq" id="WP_166410328.1">
    <property type="nucleotide sequence ID" value="NZ_CP049869.1"/>
</dbReference>
<dbReference type="Proteomes" id="UP000503222">
    <property type="component" value="Chromosome"/>
</dbReference>
<evidence type="ECO:0000313" key="2">
    <source>
        <dbReference type="EMBL" id="QIK77933.1"/>
    </source>
</evidence>
<organism evidence="2 3">
    <name type="scientific">Sphingomonas piscis</name>
    <dbReference type="NCBI Taxonomy" id="2714943"/>
    <lineage>
        <taxon>Bacteria</taxon>
        <taxon>Pseudomonadati</taxon>
        <taxon>Pseudomonadota</taxon>
        <taxon>Alphaproteobacteria</taxon>
        <taxon>Sphingomonadales</taxon>
        <taxon>Sphingomonadaceae</taxon>
        <taxon>Sphingomonas</taxon>
    </lineage>
</organism>
<feature type="chain" id="PRO_5026322464" evidence="1">
    <location>
        <begin position="25"/>
        <end position="257"/>
    </location>
</feature>
<dbReference type="KEGG" id="spii:G7077_02395"/>
<dbReference type="EMBL" id="CP049869">
    <property type="protein sequence ID" value="QIK77933.1"/>
    <property type="molecule type" value="Genomic_DNA"/>
</dbReference>
<evidence type="ECO:0000256" key="1">
    <source>
        <dbReference type="SAM" id="SignalP"/>
    </source>
</evidence>
<keyword evidence="2" id="KW-0808">Transferase</keyword>
<dbReference type="Gene3D" id="3.40.50.150">
    <property type="entry name" value="Vaccinia Virus protein VP39"/>
    <property type="match status" value="1"/>
</dbReference>
<feature type="signal peptide" evidence="1">
    <location>
        <begin position="1"/>
        <end position="24"/>
    </location>
</feature>
<proteinExistence type="predicted"/>
<dbReference type="InterPro" id="IPR016980">
    <property type="entry name" value="S-AdoMet-dep_MeTrfase_Alr7345"/>
</dbReference>
<dbReference type="PIRSF" id="PIRSF031679">
    <property type="entry name" value="Mtase_Alr7345_prd"/>
    <property type="match status" value="1"/>
</dbReference>
<sequence>MSMRLRLMGACLMLSVWGAAPLHAQPAPVSIAEALQASSRSSDNVKLDAGRKPADVLNFIGLQPGMRAIDMFGANRYWSEIMAPVVGQAGHVTVWQPRQFLNEARQKEFADFAARQGNVTLLTSPFEQPLLGTEAYDALIMNLDYHDVYWQNAERKIPQMSPDAWLAQLFKAMKPGAVLGIIDHAANPGSDTREVVEKYHRIDPAVVRADFERAGFTFEGSSDLLRNPADDHLTNVFDPKVRGQTDRFLFKFRKPAA</sequence>
<dbReference type="AlphaFoldDB" id="A0A6G7YMG4"/>